<keyword evidence="2" id="KW-1185">Reference proteome</keyword>
<proteinExistence type="predicted"/>
<sequence length="336" mass="36340">MKLNQLTEYGIHLPHGAELLTPEVKAKLVAAMDAAGPLVTQPNNGIPQMLTNYFDPRVIEVLVAPMNAELLYPVVQKGDWTDATATFMSVESTGETATYGDYSENGQSSHNANFPQRQNYGFQTNTQWGDKQLAVAAKARLDYAARQQTASALILRKKENAIFLFGVAGLQNYGLTNDPALSAPVAPGTGAGGTTWAVKTSDEIYADFVTLWGNLIAAGNGLINTKSVVKVGIPNIVEQNLTKQNSYGQVLKDRLKLAYPNMTIETIPEFATASGNLVQMIAQNVEGQPTGELAYAERLRAHGVVRHSSSFAEKKSGHAYGAVLYYPNFIQQMLGV</sequence>
<evidence type="ECO:0000313" key="2">
    <source>
        <dbReference type="Proteomes" id="UP000062317"/>
    </source>
</evidence>
<dbReference type="EMBL" id="LPEQ01000009">
    <property type="protein sequence ID" value="KVV57935.1"/>
    <property type="molecule type" value="Genomic_DNA"/>
</dbReference>
<organism evidence="1 2">
    <name type="scientific">Burkholderia territorii</name>
    <dbReference type="NCBI Taxonomy" id="1503055"/>
    <lineage>
        <taxon>Bacteria</taxon>
        <taxon>Pseudomonadati</taxon>
        <taxon>Pseudomonadota</taxon>
        <taxon>Betaproteobacteria</taxon>
        <taxon>Burkholderiales</taxon>
        <taxon>Burkholderiaceae</taxon>
        <taxon>Burkholderia</taxon>
        <taxon>Burkholderia cepacia complex</taxon>
    </lineage>
</organism>
<protein>
    <recommendedName>
        <fullName evidence="3">DUF2184 domain-containing protein</fullName>
    </recommendedName>
</protein>
<gene>
    <name evidence="1" type="ORF">WT27_23685</name>
</gene>
<name>A0A119B033_9BURK</name>
<evidence type="ECO:0000313" key="1">
    <source>
        <dbReference type="EMBL" id="KVV57935.1"/>
    </source>
</evidence>
<reference evidence="1 2" key="1">
    <citation type="submission" date="2015-11" db="EMBL/GenBank/DDBJ databases">
        <title>Expanding the genomic diversity of Burkholderia species for the development of highly accurate diagnostics.</title>
        <authorList>
            <person name="Sahl J."/>
            <person name="Keim P."/>
            <person name="Wagner D."/>
        </authorList>
    </citation>
    <scope>NUCLEOTIDE SEQUENCE [LARGE SCALE GENOMIC DNA]</scope>
    <source>
        <strain evidence="1 2">MSMB1301WGS</strain>
    </source>
</reference>
<dbReference type="AlphaFoldDB" id="A0A119B033"/>
<comment type="caution">
    <text evidence="1">The sequence shown here is derived from an EMBL/GenBank/DDBJ whole genome shotgun (WGS) entry which is preliminary data.</text>
</comment>
<dbReference type="RefSeq" id="WP_060103037.1">
    <property type="nucleotide sequence ID" value="NZ_LPEQ01000009.1"/>
</dbReference>
<evidence type="ECO:0008006" key="3">
    <source>
        <dbReference type="Google" id="ProtNLM"/>
    </source>
</evidence>
<dbReference type="Proteomes" id="UP000062317">
    <property type="component" value="Unassembled WGS sequence"/>
</dbReference>
<accession>A0A119B033</accession>